<dbReference type="Gene3D" id="3.40.50.720">
    <property type="entry name" value="NAD(P)-binding Rossmann-like Domain"/>
    <property type="match status" value="1"/>
</dbReference>
<dbReference type="PANTHER" id="PTHR43818">
    <property type="entry name" value="BCDNA.GH03377"/>
    <property type="match status" value="1"/>
</dbReference>
<evidence type="ECO:0000313" key="5">
    <source>
        <dbReference type="Proteomes" id="UP000315010"/>
    </source>
</evidence>
<proteinExistence type="predicted"/>
<dbReference type="AlphaFoldDB" id="A0A5C5Z289"/>
<dbReference type="RefSeq" id="WP_419194289.1">
    <property type="nucleotide sequence ID" value="NZ_SJPJ01000001.1"/>
</dbReference>
<evidence type="ECO:0000259" key="2">
    <source>
        <dbReference type="Pfam" id="PF01408"/>
    </source>
</evidence>
<evidence type="ECO:0000256" key="1">
    <source>
        <dbReference type="SAM" id="SignalP"/>
    </source>
</evidence>
<feature type="domain" description="Gfo/Idh/MocA-like oxidoreductase N-terminal" evidence="2">
    <location>
        <begin position="199"/>
        <end position="293"/>
    </location>
</feature>
<dbReference type="PANTHER" id="PTHR43818:SF10">
    <property type="entry name" value="NADH-DEPENDENT DEHYDROGENASE-RELATED"/>
    <property type="match status" value="1"/>
</dbReference>
<dbReference type="Gene3D" id="3.30.360.10">
    <property type="entry name" value="Dihydrodipicolinate Reductase, domain 2"/>
    <property type="match status" value="1"/>
</dbReference>
<dbReference type="SUPFAM" id="SSF55347">
    <property type="entry name" value="Glyceraldehyde-3-phosphate dehydrogenase-like, C-terminal domain"/>
    <property type="match status" value="1"/>
</dbReference>
<sequence precursor="true">MKRSLYLFAIGCLIAMQIAVVNAEDNWSNKNQAEWRKATANAEQIEIANDQATSHSKESRFSSTVKKFEKPLAPKSITFKQPTAWDNGREVPNVGPSDTRDAVVLIPVKDKDDWLLARRYDTHPVRIEKTRLTHADEELGYHAWHSTDMKTWTHHGSVSGYRERWVTTAEYADGKFFIDYDHPNDQDPHLIVDSDLSDGKMGENIVALCDIDSRKFPKGMEGTPTFSDFRVMLDKMEKEIDAVCISTPDHTHFPATIEAMQRGIHVCTQKPLTHSIWEARTLKKAKHKYGVITNMANQGHTGDGIRTMREWYDAGGFGQVHEVHLGHPGPAWGGKYFKKPAGLPLPKQPVPAKVDWDLWLGPAKATSYNEIYHPLSWRGFYDYGTGQLGDWFCHTGDGPVWTLDLYAPTVVECIERGPSMEGVLPDYSIIRFDFPARGDKVARSMYWYDGASNDGTDIKRPEEWDMGDVTGGSFWFGDKQNGYLNGRSGKPCLSTKAKNQEFKSAVTIEKSYPRVPGGGPFAEWVRAIKGDGPMPGSNFDYAAPMTEVALIGVLAQRFGGRIEWDSDNMRVINRPQLNAFVKEPARKGWVYGVDLWKS</sequence>
<evidence type="ECO:0000313" key="4">
    <source>
        <dbReference type="EMBL" id="TWT81434.1"/>
    </source>
</evidence>
<dbReference type="EMBL" id="SJPJ01000001">
    <property type="protein sequence ID" value="TWT81434.1"/>
    <property type="molecule type" value="Genomic_DNA"/>
</dbReference>
<feature type="chain" id="PRO_5023021020" evidence="1">
    <location>
        <begin position="24"/>
        <end position="598"/>
    </location>
</feature>
<dbReference type="Proteomes" id="UP000315010">
    <property type="component" value="Unassembled WGS sequence"/>
</dbReference>
<keyword evidence="1" id="KW-0732">Signal</keyword>
<dbReference type="InterPro" id="IPR000683">
    <property type="entry name" value="Gfo/Idh/MocA-like_OxRdtase_N"/>
</dbReference>
<reference evidence="4 5" key="1">
    <citation type="submission" date="2019-02" db="EMBL/GenBank/DDBJ databases">
        <title>Deep-cultivation of Planctomycetes and their phenomic and genomic characterization uncovers novel biology.</title>
        <authorList>
            <person name="Wiegand S."/>
            <person name="Jogler M."/>
            <person name="Boedeker C."/>
            <person name="Pinto D."/>
            <person name="Vollmers J."/>
            <person name="Rivas-Marin E."/>
            <person name="Kohn T."/>
            <person name="Peeters S.H."/>
            <person name="Heuer A."/>
            <person name="Rast P."/>
            <person name="Oberbeckmann S."/>
            <person name="Bunk B."/>
            <person name="Jeske O."/>
            <person name="Meyerdierks A."/>
            <person name="Storesund J.E."/>
            <person name="Kallscheuer N."/>
            <person name="Luecker S."/>
            <person name="Lage O.M."/>
            <person name="Pohl T."/>
            <person name="Merkel B.J."/>
            <person name="Hornburger P."/>
            <person name="Mueller R.-W."/>
            <person name="Bruemmer F."/>
            <person name="Labrenz M."/>
            <person name="Spormann A.M."/>
            <person name="Op Den Camp H."/>
            <person name="Overmann J."/>
            <person name="Amann R."/>
            <person name="Jetten M.S.M."/>
            <person name="Mascher T."/>
            <person name="Medema M.H."/>
            <person name="Devos D.P."/>
            <person name="Kaster A.-K."/>
            <person name="Ovreas L."/>
            <person name="Rohde M."/>
            <person name="Galperin M.Y."/>
            <person name="Jogler C."/>
        </authorList>
    </citation>
    <scope>NUCLEOTIDE SEQUENCE [LARGE SCALE GENOMIC DNA]</scope>
    <source>
        <strain evidence="4 5">CA13</strain>
    </source>
</reference>
<accession>A0A5C5Z289</accession>
<organism evidence="4 5">
    <name type="scientific">Novipirellula herctigrandis</name>
    <dbReference type="NCBI Taxonomy" id="2527986"/>
    <lineage>
        <taxon>Bacteria</taxon>
        <taxon>Pseudomonadati</taxon>
        <taxon>Planctomycetota</taxon>
        <taxon>Planctomycetia</taxon>
        <taxon>Pirellulales</taxon>
        <taxon>Pirellulaceae</taxon>
        <taxon>Novipirellula</taxon>
    </lineage>
</organism>
<evidence type="ECO:0000259" key="3">
    <source>
        <dbReference type="Pfam" id="PF19051"/>
    </source>
</evidence>
<dbReference type="SUPFAM" id="SSF51735">
    <property type="entry name" value="NAD(P)-binding Rossmann-fold domains"/>
    <property type="match status" value="1"/>
</dbReference>
<feature type="domain" description="Gfo/Idh/MocA-like oxidoreductase bacterial type C-terminal" evidence="3">
    <location>
        <begin position="344"/>
        <end position="397"/>
    </location>
</feature>
<dbReference type="InterPro" id="IPR036291">
    <property type="entry name" value="NAD(P)-bd_dom_sf"/>
</dbReference>
<keyword evidence="5" id="KW-1185">Reference proteome</keyword>
<dbReference type="Pfam" id="PF19051">
    <property type="entry name" value="GFO_IDH_MocA_C2"/>
    <property type="match status" value="1"/>
</dbReference>
<gene>
    <name evidence="4" type="ORF">CA13_28870</name>
</gene>
<dbReference type="Pfam" id="PF01408">
    <property type="entry name" value="GFO_IDH_MocA"/>
    <property type="match status" value="1"/>
</dbReference>
<protein>
    <submittedName>
        <fullName evidence="4">Putative oxidoreductase</fullName>
    </submittedName>
</protein>
<comment type="caution">
    <text evidence="4">The sequence shown here is derived from an EMBL/GenBank/DDBJ whole genome shotgun (WGS) entry which is preliminary data.</text>
</comment>
<name>A0A5C5Z289_9BACT</name>
<dbReference type="InterPro" id="IPR043906">
    <property type="entry name" value="Gfo/Idh/MocA_OxRdtase_bact_C"/>
</dbReference>
<dbReference type="InterPro" id="IPR050463">
    <property type="entry name" value="Gfo/Idh/MocA_oxidrdct_glycsds"/>
</dbReference>
<feature type="signal peptide" evidence="1">
    <location>
        <begin position="1"/>
        <end position="23"/>
    </location>
</feature>
<dbReference type="GO" id="GO:0000166">
    <property type="term" value="F:nucleotide binding"/>
    <property type="evidence" value="ECO:0007669"/>
    <property type="project" value="InterPro"/>
</dbReference>